<dbReference type="NCBIfam" id="NF033709">
    <property type="entry name" value="PorV_fam"/>
    <property type="match status" value="1"/>
</dbReference>
<evidence type="ECO:0000259" key="2">
    <source>
        <dbReference type="Pfam" id="PF19572"/>
    </source>
</evidence>
<evidence type="ECO:0000256" key="1">
    <source>
        <dbReference type="SAM" id="SignalP"/>
    </source>
</evidence>
<dbReference type="RefSeq" id="WP_073215866.1">
    <property type="nucleotide sequence ID" value="NZ_FNNS01000006.1"/>
</dbReference>
<gene>
    <name evidence="3" type="ORF">SAMN04487908_10595</name>
</gene>
<accession>A0A1M6DSG8</accession>
<feature type="signal peptide" evidence="1">
    <location>
        <begin position="1"/>
        <end position="19"/>
    </location>
</feature>
<dbReference type="AlphaFoldDB" id="A0A1M6DSG8"/>
<dbReference type="Pfam" id="PF19572">
    <property type="entry name" value="PorV"/>
    <property type="match status" value="1"/>
</dbReference>
<sequence length="404" mass="44743">MKKVIIPILLGLFAFQAHSQETVVVPNDTDSRVITTGVPFVLIAADPRAAGMGDIGVTTSADAFSQQWNPAKYAFITSKQGVGITYTPYLSKLVNDIFLGNLTYFNRISERSAVAASFRYFKLGEIELRETADQIPLIQSPNEMTFDVSYSLRLSERFAMAVAGRYLRSDLKIQSQAEDAHAASSFAVDIAGYYQSEEIAYNDFDGRWRMGFNISNIGPTLKYDEVGQENFLPTNLALGGGFDFILDEYNKVGVSAEVNKLLVPTPPMYGTEYVVGPDGEPDLSQPVNNNVIYKGQDPNVSFVKGMFQSFGDAPGGFSEEMKEFTWALGAEYWYQDVFAFRGGYFNESDEKGGRKFASFGAGFRYTAINIDISYLFGMGKAVTPLDGTLRFGLTFNFGDTYDEY</sequence>
<dbReference type="Gene3D" id="2.40.160.60">
    <property type="entry name" value="Outer membrane protein transport protein (OMPP1/FadL/TodX)"/>
    <property type="match status" value="2"/>
</dbReference>
<dbReference type="OrthoDB" id="9758448at2"/>
<keyword evidence="1" id="KW-0732">Signal</keyword>
<proteinExistence type="predicted"/>
<dbReference type="InterPro" id="IPR047799">
    <property type="entry name" value="T9SS_OM_PorV"/>
</dbReference>
<dbReference type="EMBL" id="FQYV01000005">
    <property type="protein sequence ID" value="SHI76197.1"/>
    <property type="molecule type" value="Genomic_DNA"/>
</dbReference>
<keyword evidence="4" id="KW-1185">Reference proteome</keyword>
<dbReference type="InterPro" id="IPR045741">
    <property type="entry name" value="PorV"/>
</dbReference>
<feature type="domain" description="Type IX secretion system protein PorV" evidence="2">
    <location>
        <begin position="29"/>
        <end position="267"/>
    </location>
</feature>
<protein>
    <recommendedName>
        <fullName evidence="2">Type IX secretion system protein PorV domain-containing protein</fullName>
    </recommendedName>
</protein>
<dbReference type="NCBIfam" id="NF033710">
    <property type="entry name" value="T9SS_OM_PorV"/>
    <property type="match status" value="1"/>
</dbReference>
<dbReference type="Proteomes" id="UP000184172">
    <property type="component" value="Unassembled WGS sequence"/>
</dbReference>
<feature type="chain" id="PRO_5009916808" description="Type IX secretion system protein PorV domain-containing protein" evidence="1">
    <location>
        <begin position="20"/>
        <end position="404"/>
    </location>
</feature>
<evidence type="ECO:0000313" key="3">
    <source>
        <dbReference type="EMBL" id="SHI76197.1"/>
    </source>
</evidence>
<reference evidence="4" key="1">
    <citation type="submission" date="2016-11" db="EMBL/GenBank/DDBJ databases">
        <authorList>
            <person name="Varghese N."/>
            <person name="Submissions S."/>
        </authorList>
    </citation>
    <scope>NUCLEOTIDE SEQUENCE [LARGE SCALE GENOMIC DNA]</scope>
    <source>
        <strain evidence="4">DSM 26349</strain>
    </source>
</reference>
<dbReference type="STRING" id="797419.SAMN05216556_10677"/>
<name>A0A1M6DSG8_9FLAO</name>
<organism evidence="3 4">
    <name type="scientific">Aequorivita viscosa</name>
    <dbReference type="NCBI Taxonomy" id="797419"/>
    <lineage>
        <taxon>Bacteria</taxon>
        <taxon>Pseudomonadati</taxon>
        <taxon>Bacteroidota</taxon>
        <taxon>Flavobacteriia</taxon>
        <taxon>Flavobacteriales</taxon>
        <taxon>Flavobacteriaceae</taxon>
        <taxon>Aequorivita</taxon>
    </lineage>
</organism>
<evidence type="ECO:0000313" key="4">
    <source>
        <dbReference type="Proteomes" id="UP000184172"/>
    </source>
</evidence>